<protein>
    <submittedName>
        <fullName evidence="2">Uncharacterized protein</fullName>
    </submittedName>
</protein>
<feature type="compositionally biased region" description="Pro residues" evidence="1">
    <location>
        <begin position="79"/>
        <end position="89"/>
    </location>
</feature>
<dbReference type="OrthoDB" id="3789882at2759"/>
<evidence type="ECO:0000313" key="3">
    <source>
        <dbReference type="Proteomes" id="UP001140562"/>
    </source>
</evidence>
<name>A0A9W8X5Z6_9PLEO</name>
<accession>A0A9W8X5Z6</accession>
<dbReference type="AlphaFoldDB" id="A0A9W8X5Z6"/>
<gene>
    <name evidence="2" type="ORF">N0V87_001367</name>
</gene>
<sequence>MEASEATAERHGGHGGLSAEQQPGPQMHPGKRAETMQVKETPEPQHVGIVGIDGAADRPTMSPISPTADDDADRLPSPDYEPTPPPPFNPAAGRNRSTTPEDMDDDDYHPSPRRNKTARIPSARKSFGVSKDAQGAAVNKGLANHPGVAVPTIRTPRAQAPTQLSEKSASVITIDDDAEQDQSAEVARPVVESEVQFEQRDLATLAKGANKRRASVLAETESMVVASLLKKQKTGEHTLESVNDKIDACLSILSSVVTHQSSLPEEIAQHIHQVIRTFKDPKGSVLQNLMTDLTSQRTLKARYGDMVKKLIEFVDVGNGTVFPKTPPQNEVDTLWAAFHEHIMSIVGPNNVKPTLSPSSAGYMAASAENIAHSRIPGDQLEAYVENLAGLLKSPQAQQVLFSALLCRWVFADPEIMLKDMHSTAMLHLYDGILSKADTNKEGLARVQQNDQLATKLLFEDPAFQITEIKRQKERISSMFAKMKKKVCTPSDVPESMKPEKFASELVDLKIKLLLSPKGYRICYVKPGATFNASTMRAFDVNNDPVSDATAAGRKVALCVFPALTGQDPQAITEGSKIDDILVKNRRFLPTFQESTTPSSNGQSSRAVVLLLAETDKQQ</sequence>
<reference evidence="2" key="1">
    <citation type="submission" date="2022-10" db="EMBL/GenBank/DDBJ databases">
        <title>Tapping the CABI collections for fungal endophytes: first genome assemblies for Collariella, Neodidymelliopsis, Ascochyta clinopodiicola, Didymella pomorum, Didymosphaeria variabile, Neocosmospora piperis and Neocucurbitaria cava.</title>
        <authorList>
            <person name="Hill R."/>
        </authorList>
    </citation>
    <scope>NUCLEOTIDE SEQUENCE</scope>
    <source>
        <strain evidence="2">IMI 360193</strain>
    </source>
</reference>
<feature type="region of interest" description="Disordered" evidence="1">
    <location>
        <begin position="1"/>
        <end position="129"/>
    </location>
</feature>
<evidence type="ECO:0000313" key="2">
    <source>
        <dbReference type="EMBL" id="KAJ4342041.1"/>
    </source>
</evidence>
<proteinExistence type="predicted"/>
<keyword evidence="3" id="KW-1185">Reference proteome</keyword>
<organism evidence="2 3">
    <name type="scientific">Didymella glomerata</name>
    <dbReference type="NCBI Taxonomy" id="749621"/>
    <lineage>
        <taxon>Eukaryota</taxon>
        <taxon>Fungi</taxon>
        <taxon>Dikarya</taxon>
        <taxon>Ascomycota</taxon>
        <taxon>Pezizomycotina</taxon>
        <taxon>Dothideomycetes</taxon>
        <taxon>Pleosporomycetidae</taxon>
        <taxon>Pleosporales</taxon>
        <taxon>Pleosporineae</taxon>
        <taxon>Didymellaceae</taxon>
        <taxon>Didymella</taxon>
    </lineage>
</organism>
<dbReference type="EMBL" id="JAPEUV010000008">
    <property type="protein sequence ID" value="KAJ4342041.1"/>
    <property type="molecule type" value="Genomic_DNA"/>
</dbReference>
<evidence type="ECO:0000256" key="1">
    <source>
        <dbReference type="SAM" id="MobiDB-lite"/>
    </source>
</evidence>
<comment type="caution">
    <text evidence="2">The sequence shown here is derived from an EMBL/GenBank/DDBJ whole genome shotgun (WGS) entry which is preliminary data.</text>
</comment>
<dbReference type="Proteomes" id="UP001140562">
    <property type="component" value="Unassembled WGS sequence"/>
</dbReference>